<name>A0A0R2JDN0_9LACO</name>
<gene>
    <name evidence="1" type="ORF">IV73_GL000626</name>
</gene>
<dbReference type="EMBL" id="JQBP01000002">
    <property type="protein sequence ID" value="KRN75459.1"/>
    <property type="molecule type" value="Genomic_DNA"/>
</dbReference>
<dbReference type="AlphaFoldDB" id="A0A0R2JDN0"/>
<dbReference type="Proteomes" id="UP000051655">
    <property type="component" value="Unassembled WGS sequence"/>
</dbReference>
<dbReference type="PATRIC" id="fig|1616.3.peg.645"/>
<sequence>MMQGGDVMDYNKLLEQLRQGEIDEFQLTPAEFSTFYEAWRNYPYQNVIRGVAARGGLVTYQRAKSK</sequence>
<protein>
    <submittedName>
        <fullName evidence="1">Uncharacterized protein</fullName>
    </submittedName>
</protein>
<evidence type="ECO:0000313" key="2">
    <source>
        <dbReference type="Proteomes" id="UP000051655"/>
    </source>
</evidence>
<comment type="caution">
    <text evidence="1">The sequence shown here is derived from an EMBL/GenBank/DDBJ whole genome shotgun (WGS) entry which is preliminary data.</text>
</comment>
<accession>A0A0R2JDN0</accession>
<dbReference type="STRING" id="1616.IV73_GL000626"/>
<organism evidence="1 2">
    <name type="scientific">Weissella kandleri</name>
    <dbReference type="NCBI Taxonomy" id="1616"/>
    <lineage>
        <taxon>Bacteria</taxon>
        <taxon>Bacillati</taxon>
        <taxon>Bacillota</taxon>
        <taxon>Bacilli</taxon>
        <taxon>Lactobacillales</taxon>
        <taxon>Lactobacillaceae</taxon>
        <taxon>Weissella</taxon>
    </lineage>
</organism>
<evidence type="ECO:0000313" key="1">
    <source>
        <dbReference type="EMBL" id="KRN75459.1"/>
    </source>
</evidence>
<reference evidence="1 2" key="1">
    <citation type="journal article" date="2015" name="Genome Announc.">
        <title>Expanding the biotechnology potential of lactobacilli through comparative genomics of 213 strains and associated genera.</title>
        <authorList>
            <person name="Sun Z."/>
            <person name="Harris H.M."/>
            <person name="McCann A."/>
            <person name="Guo C."/>
            <person name="Argimon S."/>
            <person name="Zhang W."/>
            <person name="Yang X."/>
            <person name="Jeffery I.B."/>
            <person name="Cooney J.C."/>
            <person name="Kagawa T.F."/>
            <person name="Liu W."/>
            <person name="Song Y."/>
            <person name="Salvetti E."/>
            <person name="Wrobel A."/>
            <person name="Rasinkangas P."/>
            <person name="Parkhill J."/>
            <person name="Rea M.C."/>
            <person name="O'Sullivan O."/>
            <person name="Ritari J."/>
            <person name="Douillard F.P."/>
            <person name="Paul Ross R."/>
            <person name="Yang R."/>
            <person name="Briner A.E."/>
            <person name="Felis G.E."/>
            <person name="de Vos W.M."/>
            <person name="Barrangou R."/>
            <person name="Klaenhammer T.R."/>
            <person name="Caufield P.W."/>
            <person name="Cui Y."/>
            <person name="Zhang H."/>
            <person name="O'Toole P.W."/>
        </authorList>
    </citation>
    <scope>NUCLEOTIDE SEQUENCE [LARGE SCALE GENOMIC DNA]</scope>
    <source>
        <strain evidence="1 2">DSM 20593</strain>
    </source>
</reference>
<proteinExistence type="predicted"/>
<keyword evidence="2" id="KW-1185">Reference proteome</keyword>